<evidence type="ECO:0000256" key="2">
    <source>
        <dbReference type="ARBA" id="ARBA00007776"/>
    </source>
</evidence>
<evidence type="ECO:0000256" key="1">
    <source>
        <dbReference type="ARBA" id="ARBA00004651"/>
    </source>
</evidence>
<evidence type="ECO:0000256" key="3">
    <source>
        <dbReference type="ARBA" id="ARBA00022475"/>
    </source>
</evidence>
<keyword evidence="6 8" id="KW-1133">Transmembrane helix</keyword>
<evidence type="ECO:0000256" key="7">
    <source>
        <dbReference type="ARBA" id="ARBA00023136"/>
    </source>
</evidence>
<name>A0A1H8CH33_9FIRM</name>
<dbReference type="OrthoDB" id="1860537at2"/>
<keyword evidence="3" id="KW-1003">Cell membrane</keyword>
<accession>A0A1H8CH33</accession>
<evidence type="ECO:0000313" key="10">
    <source>
        <dbReference type="Proteomes" id="UP000199158"/>
    </source>
</evidence>
<dbReference type="STRING" id="474960.SAMN05216180_2126"/>
<evidence type="ECO:0000313" key="9">
    <source>
        <dbReference type="EMBL" id="SEM94393.1"/>
    </source>
</evidence>
<dbReference type="GO" id="GO:0008360">
    <property type="term" value="P:regulation of cell shape"/>
    <property type="evidence" value="ECO:0007669"/>
    <property type="project" value="UniProtKB-KW"/>
</dbReference>
<sequence length="173" mass="19459">MTSKKHIWFLKYFSMVLILIVLYIVQTTPFLFSVYGVKPILVVPAAVCYAMYEGELAGGIMGAFAGLLCDLASFTIFGFNGILVMAGCVAVGLLTIYLTQLKLTNALMLGFAVLLLRGLIEYFFYFQIWGFENSYRVFVFSTLPTAVYSTVAIIPFYYMARSLKAFFDKKLKI</sequence>
<dbReference type="Pfam" id="PF04093">
    <property type="entry name" value="MreD"/>
    <property type="match status" value="1"/>
</dbReference>
<feature type="transmembrane region" description="Helical" evidence="8">
    <location>
        <begin position="137"/>
        <end position="160"/>
    </location>
</feature>
<evidence type="ECO:0000256" key="8">
    <source>
        <dbReference type="SAM" id="Phobius"/>
    </source>
</evidence>
<comment type="similarity">
    <text evidence="2">Belongs to the MreD family.</text>
</comment>
<dbReference type="GO" id="GO:0005886">
    <property type="term" value="C:plasma membrane"/>
    <property type="evidence" value="ECO:0007669"/>
    <property type="project" value="UniProtKB-SubCell"/>
</dbReference>
<evidence type="ECO:0000256" key="4">
    <source>
        <dbReference type="ARBA" id="ARBA00022692"/>
    </source>
</evidence>
<reference evidence="9 10" key="1">
    <citation type="submission" date="2016-10" db="EMBL/GenBank/DDBJ databases">
        <authorList>
            <person name="de Groot N.N."/>
        </authorList>
    </citation>
    <scope>NUCLEOTIDE SEQUENCE [LARGE SCALE GENOMIC DNA]</scope>
    <source>
        <strain evidence="9 10">CGMCC 1.5070</strain>
    </source>
</reference>
<feature type="transmembrane region" description="Helical" evidence="8">
    <location>
        <begin position="72"/>
        <end position="99"/>
    </location>
</feature>
<gene>
    <name evidence="9" type="ORF">SAMN05216180_2126</name>
</gene>
<keyword evidence="5" id="KW-0133">Cell shape</keyword>
<organism evidence="9 10">
    <name type="scientific">Hydrogenoanaerobacterium saccharovorans</name>
    <dbReference type="NCBI Taxonomy" id="474960"/>
    <lineage>
        <taxon>Bacteria</taxon>
        <taxon>Bacillati</taxon>
        <taxon>Bacillota</taxon>
        <taxon>Clostridia</taxon>
        <taxon>Eubacteriales</taxon>
        <taxon>Oscillospiraceae</taxon>
        <taxon>Hydrogenoanaerobacterium</taxon>
    </lineage>
</organism>
<dbReference type="RefSeq" id="WP_092754791.1">
    <property type="nucleotide sequence ID" value="NZ_FOCG01000002.1"/>
</dbReference>
<dbReference type="EMBL" id="FOCG01000002">
    <property type="protein sequence ID" value="SEM94393.1"/>
    <property type="molecule type" value="Genomic_DNA"/>
</dbReference>
<proteinExistence type="inferred from homology"/>
<evidence type="ECO:0000256" key="6">
    <source>
        <dbReference type="ARBA" id="ARBA00022989"/>
    </source>
</evidence>
<dbReference type="InterPro" id="IPR007227">
    <property type="entry name" value="Cell_shape_determining_MreD"/>
</dbReference>
<dbReference type="Proteomes" id="UP000199158">
    <property type="component" value="Unassembled WGS sequence"/>
</dbReference>
<comment type="subcellular location">
    <subcellularLocation>
        <location evidence="1">Cell membrane</location>
        <topology evidence="1">Multi-pass membrane protein</topology>
    </subcellularLocation>
</comment>
<keyword evidence="10" id="KW-1185">Reference proteome</keyword>
<keyword evidence="4 8" id="KW-0812">Transmembrane</keyword>
<feature type="transmembrane region" description="Helical" evidence="8">
    <location>
        <begin position="106"/>
        <end position="125"/>
    </location>
</feature>
<keyword evidence="7 8" id="KW-0472">Membrane</keyword>
<feature type="transmembrane region" description="Helical" evidence="8">
    <location>
        <begin position="6"/>
        <end position="25"/>
    </location>
</feature>
<evidence type="ECO:0000256" key="5">
    <source>
        <dbReference type="ARBA" id="ARBA00022960"/>
    </source>
</evidence>
<protein>
    <submittedName>
        <fullName evidence="9">Rod shape-determining protein MreD</fullName>
    </submittedName>
</protein>
<dbReference type="AlphaFoldDB" id="A0A1H8CH33"/>